<evidence type="ECO:0000256" key="2">
    <source>
        <dbReference type="ARBA" id="ARBA00023015"/>
    </source>
</evidence>
<dbReference type="CDD" id="cd17548">
    <property type="entry name" value="REC_DivK-like"/>
    <property type="match status" value="1"/>
</dbReference>
<dbReference type="InterPro" id="IPR001789">
    <property type="entry name" value="Sig_transdc_resp-reg_receiver"/>
</dbReference>
<sequence length="129" mass="14423">MSDRTRPKTVMIVEDNELNMKLFNDLLESQGYMVIQTRNGMEALELARAHHPDLILMDIQLPEVSGLVVTKWLKEDDELAAIPVIAVTAFAMKGDEERILAGGCEGYISKPISVPHFLETIARYIGPAR</sequence>
<dbReference type="Gene3D" id="3.40.50.2300">
    <property type="match status" value="1"/>
</dbReference>
<dbReference type="SUPFAM" id="SSF52172">
    <property type="entry name" value="CheY-like"/>
    <property type="match status" value="1"/>
</dbReference>
<dbReference type="SMART" id="SM00448">
    <property type="entry name" value="REC"/>
    <property type="match status" value="1"/>
</dbReference>
<protein>
    <submittedName>
        <fullName evidence="6">Two-component system, cell cycle response regulator DivK</fullName>
    </submittedName>
</protein>
<dbReference type="EMBL" id="FPKU01000001">
    <property type="protein sequence ID" value="SFZ81943.1"/>
    <property type="molecule type" value="Genomic_DNA"/>
</dbReference>
<keyword evidence="2" id="KW-0805">Transcription regulation</keyword>
<gene>
    <name evidence="6" type="ORF">SAMN02983003_0793</name>
</gene>
<dbReference type="AlphaFoldDB" id="A0A1K2HU53"/>
<dbReference type="Pfam" id="PF00072">
    <property type="entry name" value="Response_reg"/>
    <property type="match status" value="1"/>
</dbReference>
<dbReference type="RefSeq" id="WP_072339200.1">
    <property type="nucleotide sequence ID" value="NZ_FPKU01000001.1"/>
</dbReference>
<dbReference type="InterPro" id="IPR050595">
    <property type="entry name" value="Bact_response_regulator"/>
</dbReference>
<keyword evidence="1 4" id="KW-0597">Phosphoprotein</keyword>
<evidence type="ECO:0000256" key="4">
    <source>
        <dbReference type="PROSITE-ProRule" id="PRU00169"/>
    </source>
</evidence>
<dbReference type="PANTHER" id="PTHR44591:SF3">
    <property type="entry name" value="RESPONSE REGULATORY DOMAIN-CONTAINING PROTEIN"/>
    <property type="match status" value="1"/>
</dbReference>
<evidence type="ECO:0000259" key="5">
    <source>
        <dbReference type="PROSITE" id="PS50110"/>
    </source>
</evidence>
<evidence type="ECO:0000256" key="3">
    <source>
        <dbReference type="ARBA" id="ARBA00023163"/>
    </source>
</evidence>
<feature type="modified residue" description="4-aspartylphosphate" evidence="4">
    <location>
        <position position="58"/>
    </location>
</feature>
<proteinExistence type="predicted"/>
<dbReference type="InterPro" id="IPR011006">
    <property type="entry name" value="CheY-like_superfamily"/>
</dbReference>
<evidence type="ECO:0000313" key="7">
    <source>
        <dbReference type="Proteomes" id="UP000183447"/>
    </source>
</evidence>
<keyword evidence="3" id="KW-0804">Transcription</keyword>
<evidence type="ECO:0000313" key="6">
    <source>
        <dbReference type="EMBL" id="SFZ81943.1"/>
    </source>
</evidence>
<keyword evidence="7" id="KW-1185">Reference proteome</keyword>
<dbReference type="Proteomes" id="UP000183447">
    <property type="component" value="Unassembled WGS sequence"/>
</dbReference>
<dbReference type="GO" id="GO:0000160">
    <property type="term" value="P:phosphorelay signal transduction system"/>
    <property type="evidence" value="ECO:0007669"/>
    <property type="project" value="InterPro"/>
</dbReference>
<name>A0A1K2HU53_9HYPH</name>
<accession>A0A1K2HU53</accession>
<dbReference type="OrthoDB" id="9801602at2"/>
<dbReference type="PANTHER" id="PTHR44591">
    <property type="entry name" value="STRESS RESPONSE REGULATOR PROTEIN 1"/>
    <property type="match status" value="1"/>
</dbReference>
<reference evidence="6 7" key="1">
    <citation type="submission" date="2016-11" db="EMBL/GenBank/DDBJ databases">
        <authorList>
            <person name="Jaros S."/>
            <person name="Januszkiewicz K."/>
            <person name="Wedrychowicz H."/>
        </authorList>
    </citation>
    <scope>NUCLEOTIDE SEQUENCE [LARGE SCALE GENOMIC DNA]</scope>
    <source>
        <strain evidence="6 7">ATCC 23634</strain>
    </source>
</reference>
<feature type="domain" description="Response regulatory" evidence="5">
    <location>
        <begin position="9"/>
        <end position="125"/>
    </location>
</feature>
<organism evidence="6 7">
    <name type="scientific">Devosia enhydra</name>
    <dbReference type="NCBI Taxonomy" id="665118"/>
    <lineage>
        <taxon>Bacteria</taxon>
        <taxon>Pseudomonadati</taxon>
        <taxon>Pseudomonadota</taxon>
        <taxon>Alphaproteobacteria</taxon>
        <taxon>Hyphomicrobiales</taxon>
        <taxon>Devosiaceae</taxon>
        <taxon>Devosia</taxon>
    </lineage>
</organism>
<dbReference type="STRING" id="665118.SAMN02983003_0793"/>
<dbReference type="PROSITE" id="PS50110">
    <property type="entry name" value="RESPONSE_REGULATORY"/>
    <property type="match status" value="1"/>
</dbReference>
<evidence type="ECO:0000256" key="1">
    <source>
        <dbReference type="ARBA" id="ARBA00022553"/>
    </source>
</evidence>